<reference evidence="1 2" key="1">
    <citation type="journal article" date="2006" name="J. Bacteriol.">
        <title>Complete genome sequence of Yersinia pestis strains Antiqua and Nepal516: evidence of gene reduction in an emerging pathogen.</title>
        <authorList>
            <person name="Chain P.S."/>
            <person name="Hu P."/>
            <person name="Malfatti S.A."/>
            <person name="Radnedge L."/>
            <person name="Larimer F."/>
            <person name="Vergez L.M."/>
            <person name="Worsham P."/>
            <person name="Chu M.C."/>
            <person name="Andersen G.L."/>
        </authorList>
    </citation>
    <scope>NUCLEOTIDE SEQUENCE [LARGE SCALE GENOMIC DNA]</scope>
    <source>
        <strain evidence="1 2">Antiqua</strain>
    </source>
</reference>
<name>A0A0E1NSZ1_YERPA</name>
<dbReference type="HOGENOM" id="CLU_065574_1_0_6"/>
<dbReference type="SUPFAM" id="SSF54001">
    <property type="entry name" value="Cysteine proteinases"/>
    <property type="match status" value="1"/>
</dbReference>
<evidence type="ECO:0000313" key="1">
    <source>
        <dbReference type="EMBL" id="ABG13607.1"/>
    </source>
</evidence>
<proteinExistence type="predicted"/>
<dbReference type="AlphaFoldDB" id="A0A0E1NSZ1"/>
<protein>
    <submittedName>
        <fullName evidence="1">Putative lipoprotein</fullName>
    </submittedName>
</protein>
<dbReference type="RefSeq" id="WP_002220345.1">
    <property type="nucleotide sequence ID" value="NC_008150.1"/>
</dbReference>
<accession>A0A0E1NSZ1</accession>
<sequence length="264" mass="29437" precursor="true">MNKSLPLILMAILAGCGAKKNTHNPVDIDIYTSNRINSIIETQVKTADQSNTGEIIAKVSAEFLGTPYKANMLIGSSTEPEKLVIDFRGLDCFTYLDYVESLRKSKNKNDFIKQLVGVRYIDGDISYQHRKHFFTDWSSRPPLNAKDITAEISAHTLTVTKYLNQKSDGGEFIPTLGVFKRDVSYIPAEFINDSVIDKLRTGDYIGIYTHIAGLDVTHTGIFIMTKNGPVLRNASSLKVNEKVVDSPFIEYVKKTPGIIVLRAL</sequence>
<dbReference type="Gene3D" id="2.30.260.10">
    <property type="entry name" value="putative xylanase like domain"/>
    <property type="match status" value="1"/>
</dbReference>
<dbReference type="Pfam" id="PF07313">
    <property type="entry name" value="AmiA-like"/>
    <property type="match status" value="1"/>
</dbReference>
<keyword evidence="1" id="KW-0449">Lipoprotein</keyword>
<dbReference type="EMBL" id="CP000308">
    <property type="protein sequence ID" value="ABG13607.1"/>
    <property type="molecule type" value="Genomic_DNA"/>
</dbReference>
<evidence type="ECO:0000313" key="2">
    <source>
        <dbReference type="Proteomes" id="UP000001971"/>
    </source>
</evidence>
<organism evidence="1 2">
    <name type="scientific">Yersinia pestis bv. Antiqua (strain Antiqua)</name>
    <dbReference type="NCBI Taxonomy" id="360102"/>
    <lineage>
        <taxon>Bacteria</taxon>
        <taxon>Pseudomonadati</taxon>
        <taxon>Pseudomonadota</taxon>
        <taxon>Gammaproteobacteria</taxon>
        <taxon>Enterobacterales</taxon>
        <taxon>Yersiniaceae</taxon>
        <taxon>Yersinia</taxon>
    </lineage>
</organism>
<dbReference type="PATRIC" id="fig|360102.15.peg.228"/>
<dbReference type="Gene3D" id="1.10.3670.10">
    <property type="entry name" value="Putative xylanase like domain"/>
    <property type="match status" value="1"/>
</dbReference>
<dbReference type="InterPro" id="IPR010846">
    <property type="entry name" value="AmiA-like"/>
</dbReference>
<dbReference type="Proteomes" id="UP000001971">
    <property type="component" value="Chromosome"/>
</dbReference>
<dbReference type="KEGG" id="ypa:YPA_1641"/>
<gene>
    <name evidence="1" type="ordered locus">YPA_1641</name>
</gene>
<dbReference type="GeneID" id="49785788"/>
<dbReference type="PROSITE" id="PS51257">
    <property type="entry name" value="PROKAR_LIPOPROTEIN"/>
    <property type="match status" value="1"/>
</dbReference>
<dbReference type="InterPro" id="IPR038765">
    <property type="entry name" value="Papain-like_cys_pep_sf"/>
</dbReference>